<evidence type="ECO:0000313" key="3">
    <source>
        <dbReference type="Proteomes" id="UP000472272"/>
    </source>
</evidence>
<dbReference type="GeneTree" id="ENSGT00990000210027"/>
<evidence type="ECO:0000313" key="2">
    <source>
        <dbReference type="Ensembl" id="ENSPMRP00000011048.1"/>
    </source>
</evidence>
<accession>A0A670IGT0</accession>
<dbReference type="Proteomes" id="UP000472272">
    <property type="component" value="Chromosome 6"/>
</dbReference>
<evidence type="ECO:0000256" key="1">
    <source>
        <dbReference type="SAM" id="Coils"/>
    </source>
</evidence>
<evidence type="ECO:0008006" key="4">
    <source>
        <dbReference type="Google" id="ProtNLM"/>
    </source>
</evidence>
<keyword evidence="3" id="KW-1185">Reference proteome</keyword>
<keyword evidence="1" id="KW-0175">Coiled coil</keyword>
<reference evidence="2 3" key="1">
    <citation type="journal article" date="2019" name="Proc. Natl. Acad. Sci. U.S.A.">
        <title>Regulatory changes in pterin and carotenoid genes underlie balanced color polymorphisms in the wall lizard.</title>
        <authorList>
            <person name="Andrade P."/>
            <person name="Pinho C."/>
            <person name="Perez I de Lanuza G."/>
            <person name="Afonso S."/>
            <person name="Brejcha J."/>
            <person name="Rubin C.J."/>
            <person name="Wallerman O."/>
            <person name="Pereira P."/>
            <person name="Sabatino S.J."/>
            <person name="Bellati A."/>
            <person name="Pellitteri-Rosa D."/>
            <person name="Bosakova Z."/>
            <person name="Bunikis I."/>
            <person name="Carretero M.A."/>
            <person name="Feiner N."/>
            <person name="Marsik P."/>
            <person name="Pauperio F."/>
            <person name="Salvi D."/>
            <person name="Soler L."/>
            <person name="While G.M."/>
            <person name="Uller T."/>
            <person name="Font E."/>
            <person name="Andersson L."/>
            <person name="Carneiro M."/>
        </authorList>
    </citation>
    <scope>NUCLEOTIDE SEQUENCE</scope>
</reference>
<reference evidence="2" key="2">
    <citation type="submission" date="2025-08" db="UniProtKB">
        <authorList>
            <consortium name="Ensembl"/>
        </authorList>
    </citation>
    <scope>IDENTIFICATION</scope>
</reference>
<dbReference type="Ensembl" id="ENSPMRT00000011803.1">
    <property type="protein sequence ID" value="ENSPMRP00000011048.1"/>
    <property type="gene ID" value="ENSPMRG00000007372.1"/>
</dbReference>
<dbReference type="PANTHER" id="PTHR11505">
    <property type="entry name" value="L1 TRANSPOSABLE ELEMENT-RELATED"/>
    <property type="match status" value="1"/>
</dbReference>
<proteinExistence type="predicted"/>
<dbReference type="InterPro" id="IPR004244">
    <property type="entry name" value="Transposase_22"/>
</dbReference>
<dbReference type="AlphaFoldDB" id="A0A670IGT0"/>
<feature type="coiled-coil region" evidence="1">
    <location>
        <begin position="9"/>
        <end position="43"/>
    </location>
</feature>
<dbReference type="InterPro" id="IPR042566">
    <property type="entry name" value="L1_C"/>
</dbReference>
<sequence length="233" mass="28022">MDKKIDATVNELKGQLKDVSKRTQNLEEGMKKTRVEMREMKKDEERIWAGMSEINKTQEEVWDAISMNELRQREVNLRLRLVPELQGENIKEKLIKEIAQWMEMDIEEVTKSVQSAFRLKTRSAKARKLPGDCLVTFKDREMRNQILQKNREKRLNIEGNYIIIFKDISIRLLKRRDPYKPTVQILEKNNIELRWEYPEGISFVYKSKRHRLTSLEELGKFLRKYKEQNFTKM</sequence>
<protein>
    <recommendedName>
        <fullName evidence="4">L1 transposable element RRM domain-containing protein</fullName>
    </recommendedName>
</protein>
<reference evidence="2" key="3">
    <citation type="submission" date="2025-09" db="UniProtKB">
        <authorList>
            <consortium name="Ensembl"/>
        </authorList>
    </citation>
    <scope>IDENTIFICATION</scope>
</reference>
<name>A0A670IGT0_PODMU</name>
<dbReference type="Gene3D" id="3.30.250.20">
    <property type="entry name" value="L1 transposable element, C-terminal domain"/>
    <property type="match status" value="1"/>
</dbReference>
<dbReference type="OMA" id="EERIWAG"/>
<organism evidence="2 3">
    <name type="scientific">Podarcis muralis</name>
    <name type="common">Wall lizard</name>
    <name type="synonym">Lacerta muralis</name>
    <dbReference type="NCBI Taxonomy" id="64176"/>
    <lineage>
        <taxon>Eukaryota</taxon>
        <taxon>Metazoa</taxon>
        <taxon>Chordata</taxon>
        <taxon>Craniata</taxon>
        <taxon>Vertebrata</taxon>
        <taxon>Euteleostomi</taxon>
        <taxon>Lepidosauria</taxon>
        <taxon>Squamata</taxon>
        <taxon>Bifurcata</taxon>
        <taxon>Unidentata</taxon>
        <taxon>Episquamata</taxon>
        <taxon>Laterata</taxon>
        <taxon>Lacertibaenia</taxon>
        <taxon>Lacertidae</taxon>
        <taxon>Podarcis</taxon>
    </lineage>
</organism>